<keyword evidence="3" id="KW-1185">Reference proteome</keyword>
<dbReference type="Proteomes" id="UP000626370">
    <property type="component" value="Unassembled WGS sequence"/>
</dbReference>
<proteinExistence type="predicted"/>
<comment type="caution">
    <text evidence="2">The sequence shown here is derived from an EMBL/GenBank/DDBJ whole genome shotgun (WGS) entry which is preliminary data.</text>
</comment>
<keyword evidence="1" id="KW-0812">Transmembrane</keyword>
<feature type="transmembrane region" description="Helical" evidence="1">
    <location>
        <begin position="28"/>
        <end position="50"/>
    </location>
</feature>
<name>A0ABQ3IKJ7_9GAMM</name>
<reference evidence="3" key="1">
    <citation type="journal article" date="2019" name="Int. J. Syst. Evol. Microbiol.">
        <title>The Global Catalogue of Microorganisms (GCM) 10K type strain sequencing project: providing services to taxonomists for standard genome sequencing and annotation.</title>
        <authorList>
            <consortium name="The Broad Institute Genomics Platform"/>
            <consortium name="The Broad Institute Genome Sequencing Center for Infectious Disease"/>
            <person name="Wu L."/>
            <person name="Ma J."/>
        </authorList>
    </citation>
    <scope>NUCLEOTIDE SEQUENCE [LARGE SCALE GENOMIC DNA]</scope>
    <source>
        <strain evidence="3">CGMCC 1.15922</strain>
    </source>
</reference>
<gene>
    <name evidence="2" type="ORF">GCM10011501_13130</name>
</gene>
<evidence type="ECO:0000313" key="2">
    <source>
        <dbReference type="EMBL" id="GHE85463.1"/>
    </source>
</evidence>
<sequence length="73" mass="8385">MSALFGVISVFLYLCVFPSQRKDKFFTFFNPAVVLMVILITIGLSNLWLIDEQMFMLSFIFGGQEISKPINKE</sequence>
<accession>A0ABQ3IKJ7</accession>
<evidence type="ECO:0000313" key="3">
    <source>
        <dbReference type="Proteomes" id="UP000626370"/>
    </source>
</evidence>
<keyword evidence="1" id="KW-1133">Transmembrane helix</keyword>
<evidence type="ECO:0000256" key="1">
    <source>
        <dbReference type="SAM" id="Phobius"/>
    </source>
</evidence>
<keyword evidence="1" id="KW-0472">Membrane</keyword>
<protein>
    <submittedName>
        <fullName evidence="2">Uncharacterized protein</fullName>
    </submittedName>
</protein>
<organism evidence="2 3">
    <name type="scientific">Thalassotalea profundi</name>
    <dbReference type="NCBI Taxonomy" id="2036687"/>
    <lineage>
        <taxon>Bacteria</taxon>
        <taxon>Pseudomonadati</taxon>
        <taxon>Pseudomonadota</taxon>
        <taxon>Gammaproteobacteria</taxon>
        <taxon>Alteromonadales</taxon>
        <taxon>Colwelliaceae</taxon>
        <taxon>Thalassotalea</taxon>
    </lineage>
</organism>
<dbReference type="EMBL" id="BNAH01000004">
    <property type="protein sequence ID" value="GHE85463.1"/>
    <property type="molecule type" value="Genomic_DNA"/>
</dbReference>